<dbReference type="OrthoDB" id="3256444at2759"/>
<name>A0A6A4GFM8_9AGAR</name>
<keyword evidence="2" id="KW-1185">Reference proteome</keyword>
<proteinExistence type="predicted"/>
<dbReference type="AlphaFoldDB" id="A0A6A4GFM8"/>
<accession>A0A6A4GFM8</accession>
<dbReference type="EMBL" id="ML770157">
    <property type="protein sequence ID" value="KAE9384379.1"/>
    <property type="molecule type" value="Genomic_DNA"/>
</dbReference>
<evidence type="ECO:0000313" key="1">
    <source>
        <dbReference type="EMBL" id="KAE9384379.1"/>
    </source>
</evidence>
<evidence type="ECO:0000313" key="2">
    <source>
        <dbReference type="Proteomes" id="UP000799118"/>
    </source>
</evidence>
<organism evidence="1 2">
    <name type="scientific">Gymnopus androsaceus JB14</name>
    <dbReference type="NCBI Taxonomy" id="1447944"/>
    <lineage>
        <taxon>Eukaryota</taxon>
        <taxon>Fungi</taxon>
        <taxon>Dikarya</taxon>
        <taxon>Basidiomycota</taxon>
        <taxon>Agaricomycotina</taxon>
        <taxon>Agaricomycetes</taxon>
        <taxon>Agaricomycetidae</taxon>
        <taxon>Agaricales</taxon>
        <taxon>Marasmiineae</taxon>
        <taxon>Omphalotaceae</taxon>
        <taxon>Gymnopus</taxon>
    </lineage>
</organism>
<protein>
    <submittedName>
        <fullName evidence="1">Uncharacterized protein</fullName>
    </submittedName>
</protein>
<gene>
    <name evidence="1" type="ORF">BT96DRAFT_1098672</name>
</gene>
<reference evidence="1" key="1">
    <citation type="journal article" date="2019" name="Environ. Microbiol.">
        <title>Fungal ecological strategies reflected in gene transcription - a case study of two litter decomposers.</title>
        <authorList>
            <person name="Barbi F."/>
            <person name="Kohler A."/>
            <person name="Barry K."/>
            <person name="Baskaran P."/>
            <person name="Daum C."/>
            <person name="Fauchery L."/>
            <person name="Ihrmark K."/>
            <person name="Kuo A."/>
            <person name="LaButti K."/>
            <person name="Lipzen A."/>
            <person name="Morin E."/>
            <person name="Grigoriev I.V."/>
            <person name="Henrissat B."/>
            <person name="Lindahl B."/>
            <person name="Martin F."/>
        </authorList>
    </citation>
    <scope>NUCLEOTIDE SEQUENCE</scope>
    <source>
        <strain evidence="1">JB14</strain>
    </source>
</reference>
<feature type="non-terminal residue" evidence="1">
    <location>
        <position position="1"/>
    </location>
</feature>
<sequence>ASQTVIDDHAVPLPRQEQVIPYSDELFQQAAIEWLIETDQYISLFQHLSIPGFGEIIGIAARATNSIKIPNCKVKHQSIITLFKKNLHDLQTRFVVSNFCCFMVLSAY</sequence>
<dbReference type="Proteomes" id="UP000799118">
    <property type="component" value="Unassembled WGS sequence"/>
</dbReference>